<accession>A0A2S9IC07</accession>
<dbReference type="OrthoDB" id="6402405at2"/>
<dbReference type="Proteomes" id="UP000239181">
    <property type="component" value="Unassembled WGS sequence"/>
</dbReference>
<evidence type="ECO:0000313" key="3">
    <source>
        <dbReference type="Proteomes" id="UP000239181"/>
    </source>
</evidence>
<dbReference type="NCBIfam" id="TIGR01635">
    <property type="entry name" value="tail_comp_S"/>
    <property type="match status" value="1"/>
</dbReference>
<protein>
    <submittedName>
        <fullName evidence="2">Phage virion morphogenesis protein</fullName>
    </submittedName>
</protein>
<name>A0A2S9IC07_9GAMM</name>
<keyword evidence="3" id="KW-1185">Reference proteome</keyword>
<dbReference type="AlphaFoldDB" id="A0A2S9IC07"/>
<feature type="compositionally biased region" description="Basic residues" evidence="1">
    <location>
        <begin position="54"/>
        <end position="68"/>
    </location>
</feature>
<reference evidence="2 3" key="1">
    <citation type="submission" date="2017-10" db="EMBL/GenBank/DDBJ databases">
        <title>Draft genome of two endophytic bacteria isolated from 'guarana' Paullinia cupana (Mart.) Ducke.</title>
        <authorList>
            <person name="Siqueira K.A."/>
            <person name="Liotti R.G."/>
            <person name="Mendes T.A."/>
            <person name="Soares M.A."/>
        </authorList>
    </citation>
    <scope>NUCLEOTIDE SEQUENCE [LARGE SCALE GENOMIC DNA]</scope>
    <source>
        <strain evidence="2 3">342</strain>
    </source>
</reference>
<dbReference type="EMBL" id="PDET01000007">
    <property type="protein sequence ID" value="PRD15323.1"/>
    <property type="molecule type" value="Genomic_DNA"/>
</dbReference>
<organism evidence="2 3">
    <name type="scientific">Pantoea coffeiphila</name>
    <dbReference type="NCBI Taxonomy" id="1465635"/>
    <lineage>
        <taxon>Bacteria</taxon>
        <taxon>Pseudomonadati</taxon>
        <taxon>Pseudomonadota</taxon>
        <taxon>Gammaproteobacteria</taxon>
        <taxon>Enterobacterales</taxon>
        <taxon>Erwiniaceae</taxon>
        <taxon>Pantoea</taxon>
    </lineage>
</organism>
<dbReference type="Pfam" id="PF05069">
    <property type="entry name" value="Phage_tail_S"/>
    <property type="match status" value="1"/>
</dbReference>
<gene>
    <name evidence="2" type="ORF">CQW29_12790</name>
</gene>
<feature type="region of interest" description="Disordered" evidence="1">
    <location>
        <begin position="29"/>
        <end position="68"/>
    </location>
</feature>
<evidence type="ECO:0000256" key="1">
    <source>
        <dbReference type="SAM" id="MobiDB-lite"/>
    </source>
</evidence>
<dbReference type="RefSeq" id="WP_105593101.1">
    <property type="nucleotide sequence ID" value="NZ_PDET01000007.1"/>
</dbReference>
<evidence type="ECO:0000313" key="2">
    <source>
        <dbReference type="EMBL" id="PRD15323.1"/>
    </source>
</evidence>
<sequence length="149" mass="16679">MSELDDYSARLMALIGNLTPAARKAMASDIAKRLRSRQQASIKRQQAPDGTPFKPRKAQPLRGKKGRVKREMFAKLRTAKYMKAKGAGDGAYVELTGSVQRMARVHHYGLRDRPTSRAKEVKYEARPLLGITDADRQMIEDAIASHLSQ</sequence>
<dbReference type="InterPro" id="IPR006522">
    <property type="entry name" value="Phage_virion_morphogenesis"/>
</dbReference>
<comment type="caution">
    <text evidence="2">The sequence shown here is derived from an EMBL/GenBank/DDBJ whole genome shotgun (WGS) entry which is preliminary data.</text>
</comment>
<proteinExistence type="predicted"/>